<name>A0A381ZC49_9ZZZZ</name>
<dbReference type="AlphaFoldDB" id="A0A381ZC49"/>
<accession>A0A381ZC49</accession>
<protein>
    <submittedName>
        <fullName evidence="1">Uncharacterized protein</fullName>
    </submittedName>
</protein>
<dbReference type="EMBL" id="UINC01020769">
    <property type="protein sequence ID" value="SVA86885.1"/>
    <property type="molecule type" value="Genomic_DNA"/>
</dbReference>
<sequence>MGQKWVDGTRQALTQPEKIKTRNSWGLEKPVLFWKNSLQSLPNCVYFSFQQDSLKASRT</sequence>
<proteinExistence type="predicted"/>
<organism evidence="1">
    <name type="scientific">marine metagenome</name>
    <dbReference type="NCBI Taxonomy" id="408172"/>
    <lineage>
        <taxon>unclassified sequences</taxon>
        <taxon>metagenomes</taxon>
        <taxon>ecological metagenomes</taxon>
    </lineage>
</organism>
<reference evidence="1" key="1">
    <citation type="submission" date="2018-05" db="EMBL/GenBank/DDBJ databases">
        <authorList>
            <person name="Lanie J.A."/>
            <person name="Ng W.-L."/>
            <person name="Kazmierczak K.M."/>
            <person name="Andrzejewski T.M."/>
            <person name="Davidsen T.M."/>
            <person name="Wayne K.J."/>
            <person name="Tettelin H."/>
            <person name="Glass J.I."/>
            <person name="Rusch D."/>
            <person name="Podicherti R."/>
            <person name="Tsui H.-C.T."/>
            <person name="Winkler M.E."/>
        </authorList>
    </citation>
    <scope>NUCLEOTIDE SEQUENCE</scope>
</reference>
<evidence type="ECO:0000313" key="1">
    <source>
        <dbReference type="EMBL" id="SVA86885.1"/>
    </source>
</evidence>
<gene>
    <name evidence="1" type="ORF">METZ01_LOCUS139739</name>
</gene>